<protein>
    <submittedName>
        <fullName evidence="2">Uncharacterized protein</fullName>
    </submittedName>
</protein>
<dbReference type="AlphaFoldDB" id="A0A0L9VEY9"/>
<dbReference type="EMBL" id="CM003379">
    <property type="protein sequence ID" value="KOM53626.1"/>
    <property type="molecule type" value="Genomic_DNA"/>
</dbReference>
<proteinExistence type="inferred from homology"/>
<dbReference type="PANTHER" id="PTHR31360">
    <property type="match status" value="1"/>
</dbReference>
<name>A0A0L9VEY9_PHAAN</name>
<evidence type="ECO:0000313" key="3">
    <source>
        <dbReference type="Proteomes" id="UP000053144"/>
    </source>
</evidence>
<evidence type="ECO:0000313" key="2">
    <source>
        <dbReference type="EMBL" id="KOM53626.1"/>
    </source>
</evidence>
<sequence>MLQRGAISTHTDAFCLFQVLQELSPYVKFAHFTTNQVLLWAHSRPNGKSAEESARPMIPLRSVNRSVKRAVKDSKSCRNILAPSGERSAVAAAVERRPGGKHAGGRTPLVTLADATTTAPTVPSAASSGPTFALSFATTASDADSVFSPSGHHSVAPSLYESHSSRRWWFGFSNYDGSGVIFVTIAKILPSWPTDTNASIKEDAYEAFIETTGVTWNLELIKPRARNSRTWHHVISSTVLGFQAKVGAYNHSPWSYAVTEAALRHAPSELLRPKSSGKTRSFTNSRLGLGTLQRNSRSDDKERILVRIETQFLVFLFFLSFCFKFLKNLISDLFNVLVVCLIGVEYIVSDDIFETMPPEEQKLWHSHAYEVKSGLWVNPRVPELIGKPELENLAKTYGKFWWDRLPMGAPALMMSPQAVSPGLVRAELVHERDAKYFLREPEKLKGGDS</sequence>
<reference evidence="3" key="1">
    <citation type="journal article" date="2015" name="Proc. Natl. Acad. Sci. U.S.A.">
        <title>Genome sequencing of adzuki bean (Vigna angularis) provides insight into high starch and low fat accumulation and domestication.</title>
        <authorList>
            <person name="Yang K."/>
            <person name="Tian Z."/>
            <person name="Chen C."/>
            <person name="Luo L."/>
            <person name="Zhao B."/>
            <person name="Wang Z."/>
            <person name="Yu L."/>
            <person name="Li Y."/>
            <person name="Sun Y."/>
            <person name="Li W."/>
            <person name="Chen Y."/>
            <person name="Li Y."/>
            <person name="Zhang Y."/>
            <person name="Ai D."/>
            <person name="Zhao J."/>
            <person name="Shang C."/>
            <person name="Ma Y."/>
            <person name="Wu B."/>
            <person name="Wang M."/>
            <person name="Gao L."/>
            <person name="Sun D."/>
            <person name="Zhang P."/>
            <person name="Guo F."/>
            <person name="Wang W."/>
            <person name="Li Y."/>
            <person name="Wang J."/>
            <person name="Varshney R.K."/>
            <person name="Wang J."/>
            <person name="Ling H.Q."/>
            <person name="Wan P."/>
        </authorList>
    </citation>
    <scope>NUCLEOTIDE SEQUENCE</scope>
    <source>
        <strain evidence="3">cv. Jingnong 6</strain>
    </source>
</reference>
<dbReference type="Proteomes" id="UP000053144">
    <property type="component" value="Chromosome 9"/>
</dbReference>
<dbReference type="InterPro" id="IPR010686">
    <property type="entry name" value="OBAP-like"/>
</dbReference>
<accession>A0A0L9VEY9</accession>
<gene>
    <name evidence="2" type="ORF">LR48_Vigan09g228500</name>
</gene>
<dbReference type="Gramene" id="KOM53626">
    <property type="protein sequence ID" value="KOM53626"/>
    <property type="gene ID" value="LR48_Vigan09g228500"/>
</dbReference>
<dbReference type="PANTHER" id="PTHR31360:SF1">
    <property type="entry name" value="OIL BODY-ASSOCIATED PROTEIN 2A"/>
    <property type="match status" value="1"/>
</dbReference>
<dbReference type="Pfam" id="PF06884">
    <property type="entry name" value="DUF1264"/>
    <property type="match status" value="1"/>
</dbReference>
<comment type="similarity">
    <text evidence="1">Belongs to the OBAP family.</text>
</comment>
<organism evidence="2 3">
    <name type="scientific">Phaseolus angularis</name>
    <name type="common">Azuki bean</name>
    <name type="synonym">Vigna angularis</name>
    <dbReference type="NCBI Taxonomy" id="3914"/>
    <lineage>
        <taxon>Eukaryota</taxon>
        <taxon>Viridiplantae</taxon>
        <taxon>Streptophyta</taxon>
        <taxon>Embryophyta</taxon>
        <taxon>Tracheophyta</taxon>
        <taxon>Spermatophyta</taxon>
        <taxon>Magnoliopsida</taxon>
        <taxon>eudicotyledons</taxon>
        <taxon>Gunneridae</taxon>
        <taxon>Pentapetalae</taxon>
        <taxon>rosids</taxon>
        <taxon>fabids</taxon>
        <taxon>Fabales</taxon>
        <taxon>Fabaceae</taxon>
        <taxon>Papilionoideae</taxon>
        <taxon>50 kb inversion clade</taxon>
        <taxon>NPAAA clade</taxon>
        <taxon>indigoferoid/millettioid clade</taxon>
        <taxon>Phaseoleae</taxon>
        <taxon>Vigna</taxon>
    </lineage>
</organism>
<evidence type="ECO:0000256" key="1">
    <source>
        <dbReference type="ARBA" id="ARBA00009740"/>
    </source>
</evidence>